<evidence type="ECO:0000313" key="2">
    <source>
        <dbReference type="EMBL" id="GIZ03419.1"/>
    </source>
</evidence>
<keyword evidence="3" id="KW-1185">Reference proteome</keyword>
<organism evidence="2 3">
    <name type="scientific">Caerostris extrusa</name>
    <name type="common">Bark spider</name>
    <name type="synonym">Caerostris bankana</name>
    <dbReference type="NCBI Taxonomy" id="172846"/>
    <lineage>
        <taxon>Eukaryota</taxon>
        <taxon>Metazoa</taxon>
        <taxon>Ecdysozoa</taxon>
        <taxon>Arthropoda</taxon>
        <taxon>Chelicerata</taxon>
        <taxon>Arachnida</taxon>
        <taxon>Araneae</taxon>
        <taxon>Araneomorphae</taxon>
        <taxon>Entelegynae</taxon>
        <taxon>Araneoidea</taxon>
        <taxon>Araneidae</taxon>
        <taxon>Caerostris</taxon>
    </lineage>
</organism>
<dbReference type="EMBL" id="BPLR01018944">
    <property type="protein sequence ID" value="GIZ03419.1"/>
    <property type="molecule type" value="Genomic_DNA"/>
</dbReference>
<keyword evidence="1" id="KW-0732">Signal</keyword>
<protein>
    <submittedName>
        <fullName evidence="2">Uncharacterized protein</fullName>
    </submittedName>
</protein>
<sequence>MLKIYLVLTVLISTQMANAQNLPIESGLLNEGSLSSSNLACLSGCSNAEVFETTFTNAVLSSPTARYAFDCSDITPADFSKALYINIRNVLRHYRVPCSHFLSKYAVDPVAKNFKSFTPTFILEIYAKTMAKVLISEGSLSAENAAILGKGYFDSVLEASRLNSDKSGAEYKLRTIFDAYRIFLQSIGNFTPGKIPDGCFAFQTEIKLAAAKK</sequence>
<feature type="chain" id="PRO_5043338224" evidence="1">
    <location>
        <begin position="20"/>
        <end position="213"/>
    </location>
</feature>
<dbReference type="Proteomes" id="UP001054945">
    <property type="component" value="Unassembled WGS sequence"/>
</dbReference>
<accession>A0AAV4YA36</accession>
<gene>
    <name evidence="2" type="ORF">CEXT_1661</name>
</gene>
<proteinExistence type="predicted"/>
<feature type="signal peptide" evidence="1">
    <location>
        <begin position="1"/>
        <end position="19"/>
    </location>
</feature>
<dbReference type="AlphaFoldDB" id="A0AAV4YA36"/>
<dbReference type="InterPro" id="IPR043070">
    <property type="entry name" value="Spidroin_repeat"/>
</dbReference>
<comment type="caution">
    <text evidence="2">The sequence shown here is derived from an EMBL/GenBank/DDBJ whole genome shotgun (WGS) entry which is preliminary data.</text>
</comment>
<dbReference type="Gene3D" id="1.10.274.60">
    <property type="entry name" value="Spidroin, repetitive domain"/>
    <property type="match status" value="1"/>
</dbReference>
<name>A0AAV4YA36_CAEEX</name>
<evidence type="ECO:0000256" key="1">
    <source>
        <dbReference type="SAM" id="SignalP"/>
    </source>
</evidence>
<reference evidence="2 3" key="1">
    <citation type="submission" date="2021-06" db="EMBL/GenBank/DDBJ databases">
        <title>Caerostris extrusa draft genome.</title>
        <authorList>
            <person name="Kono N."/>
            <person name="Arakawa K."/>
        </authorList>
    </citation>
    <scope>NUCLEOTIDE SEQUENCE [LARGE SCALE GENOMIC DNA]</scope>
</reference>
<evidence type="ECO:0000313" key="3">
    <source>
        <dbReference type="Proteomes" id="UP001054945"/>
    </source>
</evidence>